<protein>
    <submittedName>
        <fullName evidence="2">Uncharacterized protein</fullName>
    </submittedName>
</protein>
<feature type="region of interest" description="Disordered" evidence="1">
    <location>
        <begin position="129"/>
        <end position="183"/>
    </location>
</feature>
<evidence type="ECO:0000313" key="2">
    <source>
        <dbReference type="EMBL" id="KAL3076729.1"/>
    </source>
</evidence>
<feature type="compositionally biased region" description="Basic and acidic residues" evidence="1">
    <location>
        <begin position="149"/>
        <end position="173"/>
    </location>
</feature>
<gene>
    <name evidence="2" type="ORF">niasHT_035970</name>
</gene>
<comment type="caution">
    <text evidence="2">The sequence shown here is derived from an EMBL/GenBank/DDBJ whole genome shotgun (WGS) entry which is preliminary data.</text>
</comment>
<keyword evidence="3" id="KW-1185">Reference proteome</keyword>
<dbReference type="Proteomes" id="UP001620626">
    <property type="component" value="Unassembled WGS sequence"/>
</dbReference>
<sequence>MKGEYKINHQDFYAPLLKEQQAFEEKQRLCKIVGYVLDAYINMMEEEKELAEYRKFYDENGKDEKLWELLKNYEEIREATDECIKHCIQMSSIPEMGGFKENATEDLRKNERSCANAKDELDVYIKKMEEEEMAKPKHSSVKPKKKGRKGEEERKREEKERRRKEEEEKKEGEGGEEEEEKNE</sequence>
<reference evidence="2 3" key="1">
    <citation type="submission" date="2024-10" db="EMBL/GenBank/DDBJ databases">
        <authorList>
            <person name="Kim D."/>
        </authorList>
    </citation>
    <scope>NUCLEOTIDE SEQUENCE [LARGE SCALE GENOMIC DNA]</scope>
    <source>
        <strain evidence="2">BH-2024</strain>
    </source>
</reference>
<dbReference type="AlphaFoldDB" id="A0ABD2I8J9"/>
<feature type="compositionally biased region" description="Basic residues" evidence="1">
    <location>
        <begin position="136"/>
        <end position="148"/>
    </location>
</feature>
<proteinExistence type="predicted"/>
<name>A0ABD2I8J9_9BILA</name>
<organism evidence="2 3">
    <name type="scientific">Heterodera trifolii</name>
    <dbReference type="NCBI Taxonomy" id="157864"/>
    <lineage>
        <taxon>Eukaryota</taxon>
        <taxon>Metazoa</taxon>
        <taxon>Ecdysozoa</taxon>
        <taxon>Nematoda</taxon>
        <taxon>Chromadorea</taxon>
        <taxon>Rhabditida</taxon>
        <taxon>Tylenchina</taxon>
        <taxon>Tylenchomorpha</taxon>
        <taxon>Tylenchoidea</taxon>
        <taxon>Heteroderidae</taxon>
        <taxon>Heteroderinae</taxon>
        <taxon>Heterodera</taxon>
    </lineage>
</organism>
<evidence type="ECO:0000313" key="3">
    <source>
        <dbReference type="Proteomes" id="UP001620626"/>
    </source>
</evidence>
<accession>A0ABD2I8J9</accession>
<feature type="compositionally biased region" description="Acidic residues" evidence="1">
    <location>
        <begin position="174"/>
        <end position="183"/>
    </location>
</feature>
<evidence type="ECO:0000256" key="1">
    <source>
        <dbReference type="SAM" id="MobiDB-lite"/>
    </source>
</evidence>
<dbReference type="EMBL" id="JBICBT010001244">
    <property type="protein sequence ID" value="KAL3076729.1"/>
    <property type="molecule type" value="Genomic_DNA"/>
</dbReference>